<keyword evidence="19" id="KW-0812">Transmembrane</keyword>
<dbReference type="WBParaSite" id="maker-unitig_21583-snap-gene-0.1-mRNA-1">
    <property type="protein sequence ID" value="maker-unitig_21583-snap-gene-0.1-mRNA-1"/>
    <property type="gene ID" value="maker-unitig_21583-snap-gene-0.1"/>
</dbReference>
<reference evidence="21" key="1">
    <citation type="submission" date="2016-11" db="UniProtKB">
        <authorList>
            <consortium name="WormBaseParasite"/>
        </authorList>
    </citation>
    <scope>IDENTIFICATION</scope>
</reference>
<evidence type="ECO:0000256" key="12">
    <source>
        <dbReference type="ARBA" id="ARBA00044919"/>
    </source>
</evidence>
<dbReference type="PANTHER" id="PTHR23512:SF5">
    <property type="entry name" value="MAJOR FACILITATOR SUPERFAMILY DOMAIN-CONTAINING PROTEIN 1"/>
    <property type="match status" value="1"/>
</dbReference>
<dbReference type="PANTHER" id="PTHR23512">
    <property type="entry name" value="MAJOR FACILITATOR SUPERFAMILY DOMAIN-CONTAINING PROTEIN 1"/>
    <property type="match status" value="1"/>
</dbReference>
<feature type="compositionally biased region" description="Polar residues" evidence="18">
    <location>
        <begin position="510"/>
        <end position="526"/>
    </location>
</feature>
<comment type="catalytic activity">
    <reaction evidence="11">
        <text>L-histidyl-L-alpha-amino acid(out) = L-histidyl-L-alpha-amino acid(in)</text>
        <dbReference type="Rhea" id="RHEA:79379"/>
        <dbReference type="ChEBI" id="CHEBI:229964"/>
    </reaction>
</comment>
<evidence type="ECO:0000256" key="14">
    <source>
        <dbReference type="ARBA" id="ARBA00044985"/>
    </source>
</evidence>
<keyword evidence="19" id="KW-0472">Membrane</keyword>
<organism evidence="20 21">
    <name type="scientific">Macrostomum lignano</name>
    <dbReference type="NCBI Taxonomy" id="282301"/>
    <lineage>
        <taxon>Eukaryota</taxon>
        <taxon>Metazoa</taxon>
        <taxon>Spiralia</taxon>
        <taxon>Lophotrochozoa</taxon>
        <taxon>Platyhelminthes</taxon>
        <taxon>Rhabditophora</taxon>
        <taxon>Macrostomorpha</taxon>
        <taxon>Macrostomida</taxon>
        <taxon>Macrostomidae</taxon>
        <taxon>Macrostomum</taxon>
    </lineage>
</organism>
<evidence type="ECO:0000256" key="19">
    <source>
        <dbReference type="SAM" id="Phobius"/>
    </source>
</evidence>
<comment type="catalytic activity">
    <reaction evidence="13">
        <text>L-lysyl-glycine(out) = L-lysyl-glycine(in)</text>
        <dbReference type="Rhea" id="RHEA:79407"/>
        <dbReference type="ChEBI" id="CHEBI:191202"/>
    </reaction>
</comment>
<comment type="subunit">
    <text evidence="17">Homodimer. Interacts with lysosomal protein GLMP (via lumenal domain); the interaction starts while both proteins are still in the endoplasmic reticulum and is required for stabilization of MFSD1 in lysosomes but has no direct effect on its targeting to lysosomes or transporter activity.</text>
</comment>
<feature type="transmembrane region" description="Helical" evidence="19">
    <location>
        <begin position="322"/>
        <end position="344"/>
    </location>
</feature>
<dbReference type="Gene3D" id="1.20.1250.20">
    <property type="entry name" value="MFS general substrate transporter like domains"/>
    <property type="match status" value="2"/>
</dbReference>
<evidence type="ECO:0000256" key="7">
    <source>
        <dbReference type="ARBA" id="ARBA00044898"/>
    </source>
</evidence>
<comment type="catalytic activity">
    <reaction evidence="12">
        <text>L-alanyl-L-lysine(out) = L-alanyl-L-lysine(in)</text>
        <dbReference type="Rhea" id="RHEA:79415"/>
        <dbReference type="ChEBI" id="CHEBI:192470"/>
    </reaction>
</comment>
<comment type="catalytic activity">
    <reaction evidence="1">
        <text>L-lysyl-L-alanine(out) = L-lysyl-L-alanine(in)</text>
        <dbReference type="Rhea" id="RHEA:79399"/>
        <dbReference type="ChEBI" id="CHEBI:229954"/>
    </reaction>
</comment>
<name>A0A1I8F5S4_9PLAT</name>
<dbReference type="InterPro" id="IPR036259">
    <property type="entry name" value="MFS_trans_sf"/>
</dbReference>
<evidence type="ECO:0000256" key="15">
    <source>
        <dbReference type="ARBA" id="ARBA00045018"/>
    </source>
</evidence>
<comment type="catalytic activity">
    <reaction evidence="2">
        <text>L-histidyl-glycine(out) = L-histidyl-glycine(in)</text>
        <dbReference type="Rhea" id="RHEA:79395"/>
        <dbReference type="ChEBI" id="CHEBI:229957"/>
    </reaction>
</comment>
<comment type="catalytic activity">
    <reaction evidence="6">
        <text>L-alpha-aminoacyl-L-lysine(out) = L-alpha-aminoacyl-L-lysine(in)</text>
        <dbReference type="Rhea" id="RHEA:79383"/>
        <dbReference type="ChEBI" id="CHEBI:229966"/>
    </reaction>
</comment>
<dbReference type="InterPro" id="IPR011701">
    <property type="entry name" value="MFS"/>
</dbReference>
<evidence type="ECO:0000256" key="2">
    <source>
        <dbReference type="ARBA" id="ARBA00044878"/>
    </source>
</evidence>
<comment type="catalytic activity">
    <reaction evidence="8">
        <text>L-arginyl-L-alpha-amino acid(out) = L-arginyl-L-alpha-amino acid(in)</text>
        <dbReference type="Rhea" id="RHEA:79371"/>
        <dbReference type="ChEBI" id="CHEBI:84315"/>
    </reaction>
</comment>
<dbReference type="GO" id="GO:0022857">
    <property type="term" value="F:transmembrane transporter activity"/>
    <property type="evidence" value="ECO:0007669"/>
    <property type="project" value="InterPro"/>
</dbReference>
<dbReference type="InterPro" id="IPR052187">
    <property type="entry name" value="MFSD1"/>
</dbReference>
<dbReference type="AlphaFoldDB" id="A0A1I8F5S4"/>
<evidence type="ECO:0000256" key="1">
    <source>
        <dbReference type="ARBA" id="ARBA00044876"/>
    </source>
</evidence>
<comment type="catalytic activity">
    <reaction evidence="4">
        <text>L-alpha-aminoacyl-L-histidine(out) = L-alpha-aminoacyl-L-histidine(in)</text>
        <dbReference type="Rhea" id="RHEA:79375"/>
        <dbReference type="ChEBI" id="CHEBI:229967"/>
    </reaction>
</comment>
<sequence>GRVTFRSSVPDCALLHPAGRHPRSDYCAWRHRRLQLSGPNWRRYMEARELLLIGEKEKAGSRRLDESHNFRFTVLVFTLLADFRLIFLLRHAQRIAVRIHWDNCTDEQQPSPSPPGVAEHISSTCCRDCLGMSEQNYNLLYAVYAWTNAVVVFFSGFLVDKLGNRAGVIAFSLLCLVGSSTSPARTDYLLPVMLLGRLLFGAGNGSLTVVQNRLVAFWFNKKELALAFGCVLAFSRCGLRVELLPDGEHPGRHRAGVDALVRRRPLPAWLRCRRRLASTSTEFEPWGLTEELQQESRRVKLQDLGQFSLQFWLLDIIGKRGYLALLCALLTIPVFGLLAFTTVYPLVSTLWLGVTYSFAAASMWPSLPLVVPRATLGTALGFTTSVQMIGIGVSNVVVGRILGQTDSTRSVMLDRWKLVMLYLLGNVIAAVVGRKLNQSRKEKLSLERMDQLVEDGIAHASIESGSAECQLSCWIWRVDFAPRSEADERSPCCQAGAAAAAAASQAVGSTPSTENSMQSLAPATSA</sequence>
<evidence type="ECO:0000256" key="16">
    <source>
        <dbReference type="ARBA" id="ARBA00045709"/>
    </source>
</evidence>
<evidence type="ECO:0000256" key="6">
    <source>
        <dbReference type="ARBA" id="ARBA00044893"/>
    </source>
</evidence>
<feature type="transmembrane region" description="Helical" evidence="19">
    <location>
        <begin position="418"/>
        <end position="436"/>
    </location>
</feature>
<comment type="catalytic activity">
    <reaction evidence="10">
        <text>L-arginyl-glycine(out) = L-arginyl-glycine(in)</text>
        <dbReference type="Rhea" id="RHEA:79391"/>
        <dbReference type="ChEBI" id="CHEBI:229955"/>
    </reaction>
</comment>
<comment type="catalytic activity">
    <reaction evidence="7">
        <text>L-aspartyl-L-lysine(out) = L-aspartyl-L-lysine(in)</text>
        <dbReference type="Rhea" id="RHEA:79411"/>
        <dbReference type="ChEBI" id="CHEBI:229953"/>
    </reaction>
</comment>
<comment type="catalytic activity">
    <reaction evidence="9">
        <text>L-lysyl-L-lysine(out) = L-lysyl-L-lysine(in)</text>
        <dbReference type="Rhea" id="RHEA:79403"/>
        <dbReference type="ChEBI" id="CHEBI:229956"/>
    </reaction>
</comment>
<feature type="transmembrane region" description="Helical" evidence="19">
    <location>
        <begin position="378"/>
        <end position="398"/>
    </location>
</feature>
<evidence type="ECO:0000256" key="4">
    <source>
        <dbReference type="ARBA" id="ARBA00044884"/>
    </source>
</evidence>
<comment type="catalytic activity">
    <reaction evidence="5">
        <text>L-lysyl-L-alpha-amino acid(out) = L-lysyl-L-alpha-amino acid(in)</text>
        <dbReference type="Rhea" id="RHEA:79387"/>
        <dbReference type="ChEBI" id="CHEBI:229965"/>
    </reaction>
</comment>
<evidence type="ECO:0000256" key="9">
    <source>
        <dbReference type="ARBA" id="ARBA00044900"/>
    </source>
</evidence>
<evidence type="ECO:0000256" key="5">
    <source>
        <dbReference type="ARBA" id="ARBA00044891"/>
    </source>
</evidence>
<dbReference type="Pfam" id="PF07690">
    <property type="entry name" value="MFS_1"/>
    <property type="match status" value="1"/>
</dbReference>
<evidence type="ECO:0000256" key="17">
    <source>
        <dbReference type="ARBA" id="ARBA00046376"/>
    </source>
</evidence>
<comment type="catalytic activity">
    <reaction evidence="3">
        <text>L-alpha-aminoacyl-L-arginine(out) = L-alpha-aminoacyl-L-arginine(in)</text>
        <dbReference type="Rhea" id="RHEA:79367"/>
        <dbReference type="ChEBI" id="CHEBI:229968"/>
    </reaction>
</comment>
<feature type="transmembrane region" description="Helical" evidence="19">
    <location>
        <begin position="188"/>
        <end position="210"/>
    </location>
</feature>
<accession>A0A1I8F5S4</accession>
<evidence type="ECO:0000313" key="21">
    <source>
        <dbReference type="WBParaSite" id="maker-unitig_21583-snap-gene-0.1-mRNA-1"/>
    </source>
</evidence>
<keyword evidence="19" id="KW-1133">Transmembrane helix</keyword>
<keyword evidence="20" id="KW-1185">Reference proteome</keyword>
<evidence type="ECO:0000313" key="20">
    <source>
        <dbReference type="Proteomes" id="UP000095280"/>
    </source>
</evidence>
<proteinExistence type="predicted"/>
<evidence type="ECO:0000256" key="11">
    <source>
        <dbReference type="ARBA" id="ARBA00044912"/>
    </source>
</evidence>
<evidence type="ECO:0000256" key="18">
    <source>
        <dbReference type="SAM" id="MobiDB-lite"/>
    </source>
</evidence>
<evidence type="ECO:0000256" key="3">
    <source>
        <dbReference type="ARBA" id="ARBA00044881"/>
    </source>
</evidence>
<comment type="function">
    <text evidence="16">Lysosomal dipeptide uniporter that selectively exports lysine, arginine or histidine-containing dipeptides with a net positive charge from the lysosome lumen into the cytosol. Could play a role in a specific type of protein O-glycosylation indirectly regulating macrophages migration and tissue invasion. Also essential for liver homeostasis.</text>
</comment>
<dbReference type="Proteomes" id="UP000095280">
    <property type="component" value="Unplaced"/>
</dbReference>
<protein>
    <recommendedName>
        <fullName evidence="14">Lysosomal dipeptide transporter MFSD1</fullName>
    </recommendedName>
    <alternativeName>
        <fullName evidence="15">Major facilitator superfamily domain-containing protein 1</fullName>
    </alternativeName>
</protein>
<evidence type="ECO:0000256" key="8">
    <source>
        <dbReference type="ARBA" id="ARBA00044899"/>
    </source>
</evidence>
<feature type="region of interest" description="Disordered" evidence="18">
    <location>
        <begin position="505"/>
        <end position="526"/>
    </location>
</feature>
<evidence type="ECO:0000256" key="13">
    <source>
        <dbReference type="ARBA" id="ARBA00044924"/>
    </source>
</evidence>
<evidence type="ECO:0000256" key="10">
    <source>
        <dbReference type="ARBA" id="ARBA00044903"/>
    </source>
</evidence>
<feature type="transmembrane region" description="Helical" evidence="19">
    <location>
        <begin position="139"/>
        <end position="159"/>
    </location>
</feature>
<dbReference type="SUPFAM" id="SSF103473">
    <property type="entry name" value="MFS general substrate transporter"/>
    <property type="match status" value="2"/>
</dbReference>
<feature type="transmembrane region" description="Helical" evidence="19">
    <location>
        <begin position="350"/>
        <end position="371"/>
    </location>
</feature>